<sequence length="216" mass="24231">MSRPVRTCAIYVTCRSQKPSKNRAFPISRWYSAHRSTSLCTLFESQIGAKRASIHLTDIVVQRLKTPSTYFDETTPAFGVRVGKNRKTWIVMRGKIRERVRIGHYPSIGLADARKEGKKLLAQPPAVRSGRATFSTAYELKVALEGKKRARSTTTSACPTSISSLHSRKSCLPRSRTKNRHGINRPIAMVPPTQRCAFNDRTLVFLNLLICLSGNE</sequence>
<organism evidence="2 3">
    <name type="scientific">Bradyrhizobium zhanjiangense</name>
    <dbReference type="NCBI Taxonomy" id="1325107"/>
    <lineage>
        <taxon>Bacteria</taxon>
        <taxon>Pseudomonadati</taxon>
        <taxon>Pseudomonadota</taxon>
        <taxon>Alphaproteobacteria</taxon>
        <taxon>Hyphomicrobiales</taxon>
        <taxon>Nitrobacteraceae</taxon>
        <taxon>Bradyrhizobium</taxon>
    </lineage>
</organism>
<evidence type="ECO:0000259" key="1">
    <source>
        <dbReference type="Pfam" id="PF13356"/>
    </source>
</evidence>
<dbReference type="Pfam" id="PF13356">
    <property type="entry name" value="Arm-DNA-bind_3"/>
    <property type="match status" value="1"/>
</dbReference>
<dbReference type="InterPro" id="IPR025166">
    <property type="entry name" value="Integrase_DNA_bind_dom"/>
</dbReference>
<gene>
    <name evidence="2" type="ORF">EAS61_38770</name>
</gene>
<comment type="caution">
    <text evidence="2">The sequence shown here is derived from an EMBL/GenBank/DDBJ whole genome shotgun (WGS) entry which is preliminary data.</text>
</comment>
<protein>
    <submittedName>
        <fullName evidence="2">DUF4102 domain-containing protein</fullName>
    </submittedName>
</protein>
<dbReference type="AlphaFoldDB" id="A0A4Q0Q6C8"/>
<proteinExistence type="predicted"/>
<accession>A0A4Q0Q6C8</accession>
<evidence type="ECO:0000313" key="2">
    <source>
        <dbReference type="EMBL" id="RXG84486.1"/>
    </source>
</evidence>
<feature type="domain" description="Integrase DNA-binding" evidence="1">
    <location>
        <begin position="56"/>
        <end position="123"/>
    </location>
</feature>
<name>A0A4Q0Q6C8_9BRAD</name>
<evidence type="ECO:0000313" key="3">
    <source>
        <dbReference type="Proteomes" id="UP000290174"/>
    </source>
</evidence>
<dbReference type="InterPro" id="IPR038488">
    <property type="entry name" value="Integrase_DNA-bd_sf"/>
</dbReference>
<dbReference type="EMBL" id="RKMK01000072">
    <property type="protein sequence ID" value="RXG84486.1"/>
    <property type="molecule type" value="Genomic_DNA"/>
</dbReference>
<dbReference type="Proteomes" id="UP000290174">
    <property type="component" value="Unassembled WGS sequence"/>
</dbReference>
<reference evidence="2 3" key="1">
    <citation type="submission" date="2018-11" db="EMBL/GenBank/DDBJ databases">
        <title>Bradyrhizobium sp. nov., isolated from effective nodules of peanut in China.</title>
        <authorList>
            <person name="Li Y."/>
        </authorList>
    </citation>
    <scope>NUCLEOTIDE SEQUENCE [LARGE SCALE GENOMIC DNA]</scope>
    <source>
        <strain evidence="2 3">CCBAU 51770</strain>
    </source>
</reference>
<dbReference type="Gene3D" id="3.30.160.390">
    <property type="entry name" value="Integrase, DNA-binding domain"/>
    <property type="match status" value="1"/>
</dbReference>